<evidence type="ECO:0000313" key="4">
    <source>
        <dbReference type="Proteomes" id="UP000256964"/>
    </source>
</evidence>
<reference evidence="3 4" key="1">
    <citation type="journal article" date="2018" name="Biotechnol. Biofuels">
        <title>Integrative visual omics of the white-rot fungus Polyporus brumalis exposes the biotechnological potential of its oxidative enzymes for delignifying raw plant biomass.</title>
        <authorList>
            <person name="Miyauchi S."/>
            <person name="Rancon A."/>
            <person name="Drula E."/>
            <person name="Hage H."/>
            <person name="Chaduli D."/>
            <person name="Favel A."/>
            <person name="Grisel S."/>
            <person name="Henrissat B."/>
            <person name="Herpoel-Gimbert I."/>
            <person name="Ruiz-Duenas F.J."/>
            <person name="Chevret D."/>
            <person name="Hainaut M."/>
            <person name="Lin J."/>
            <person name="Wang M."/>
            <person name="Pangilinan J."/>
            <person name="Lipzen A."/>
            <person name="Lesage-Meessen L."/>
            <person name="Navarro D."/>
            <person name="Riley R."/>
            <person name="Grigoriev I.V."/>
            <person name="Zhou S."/>
            <person name="Raouche S."/>
            <person name="Rosso M.N."/>
        </authorList>
    </citation>
    <scope>NUCLEOTIDE SEQUENCE [LARGE SCALE GENOMIC DNA]</scope>
    <source>
        <strain evidence="3 4">BRFM 1820</strain>
    </source>
</reference>
<dbReference type="STRING" id="139420.A0A371D0Y0"/>
<dbReference type="InterPro" id="IPR046700">
    <property type="entry name" value="DUF6570"/>
</dbReference>
<feature type="compositionally biased region" description="Acidic residues" evidence="1">
    <location>
        <begin position="264"/>
        <end position="276"/>
    </location>
</feature>
<sequence>MNFPPAPLSEQALYKTISGYARAVQVENFLESGCAVCGLLNPKTRLRKLQTVAFDRNLLVPDAPVTRVERQDAEDSIRSHSGPVLLPDCNDICMDCMEDLQQGKIPADSLANGLWIGEVPSELRDLSWTEKMLISRVKHNYCIVKVHVSGMSKMKANVVSHSLPMAKIYQALPPSRDELDEVLAFMYIGPNVPTQKEFQRTPLLVRRNKVAKALEWLKLNHADYADLEISYKNLSEYPEDQPPVVVNFTQSMGSNKDPESTAVNDEEEDEGTEEGDCPFVVHGLTGIDLDHMGKHRHYEITARAV</sequence>
<dbReference type="EMBL" id="KZ857429">
    <property type="protein sequence ID" value="RDX46201.1"/>
    <property type="molecule type" value="Genomic_DNA"/>
</dbReference>
<evidence type="ECO:0000313" key="3">
    <source>
        <dbReference type="EMBL" id="RDX46201.1"/>
    </source>
</evidence>
<keyword evidence="4" id="KW-1185">Reference proteome</keyword>
<feature type="region of interest" description="Disordered" evidence="1">
    <location>
        <begin position="250"/>
        <end position="277"/>
    </location>
</feature>
<evidence type="ECO:0000256" key="1">
    <source>
        <dbReference type="SAM" id="MobiDB-lite"/>
    </source>
</evidence>
<dbReference type="AlphaFoldDB" id="A0A371D0Y0"/>
<evidence type="ECO:0000259" key="2">
    <source>
        <dbReference type="Pfam" id="PF20209"/>
    </source>
</evidence>
<dbReference type="Proteomes" id="UP000256964">
    <property type="component" value="Unassembled WGS sequence"/>
</dbReference>
<gene>
    <name evidence="3" type="ORF">OH76DRAFT_1356373</name>
</gene>
<proteinExistence type="predicted"/>
<feature type="domain" description="DUF6570" evidence="2">
    <location>
        <begin position="102"/>
        <end position="234"/>
    </location>
</feature>
<protein>
    <recommendedName>
        <fullName evidence="2">DUF6570 domain-containing protein</fullName>
    </recommendedName>
</protein>
<dbReference type="Pfam" id="PF20209">
    <property type="entry name" value="DUF6570"/>
    <property type="match status" value="1"/>
</dbReference>
<accession>A0A371D0Y0</accession>
<feature type="non-terminal residue" evidence="3">
    <location>
        <position position="305"/>
    </location>
</feature>
<dbReference type="OrthoDB" id="3221862at2759"/>
<name>A0A371D0Y0_9APHY</name>
<organism evidence="3 4">
    <name type="scientific">Lentinus brumalis</name>
    <dbReference type="NCBI Taxonomy" id="2498619"/>
    <lineage>
        <taxon>Eukaryota</taxon>
        <taxon>Fungi</taxon>
        <taxon>Dikarya</taxon>
        <taxon>Basidiomycota</taxon>
        <taxon>Agaricomycotina</taxon>
        <taxon>Agaricomycetes</taxon>
        <taxon>Polyporales</taxon>
        <taxon>Polyporaceae</taxon>
        <taxon>Lentinus</taxon>
    </lineage>
</organism>